<keyword evidence="2" id="KW-1185">Reference proteome</keyword>
<sequence>MVVFGSQSLLGSHPESELPPEAALSIEVDITPGKAVQHSLSEPELNMKLWQVNADLGENSPFHETFGFYVEAIHRDTVALPRGWEGRLVRFTPLAEYGHIGYCLDPVDLCVAKAIAGREKDKTFITHWSTQE</sequence>
<proteinExistence type="predicted"/>
<gene>
    <name evidence="1" type="ORF">ACH4WX_13750</name>
</gene>
<evidence type="ECO:0000313" key="1">
    <source>
        <dbReference type="EMBL" id="MFI1461776.1"/>
    </source>
</evidence>
<organism evidence="1 2">
    <name type="scientific">Nocardia carnea</name>
    <dbReference type="NCBI Taxonomy" id="37328"/>
    <lineage>
        <taxon>Bacteria</taxon>
        <taxon>Bacillati</taxon>
        <taxon>Actinomycetota</taxon>
        <taxon>Actinomycetes</taxon>
        <taxon>Mycobacteriales</taxon>
        <taxon>Nocardiaceae</taxon>
        <taxon>Nocardia</taxon>
    </lineage>
</organism>
<protein>
    <submittedName>
        <fullName evidence="1">Uncharacterized protein</fullName>
    </submittedName>
</protein>
<dbReference type="EMBL" id="JBIRUQ010000002">
    <property type="protein sequence ID" value="MFI1461776.1"/>
    <property type="molecule type" value="Genomic_DNA"/>
</dbReference>
<comment type="caution">
    <text evidence="1">The sequence shown here is derived from an EMBL/GenBank/DDBJ whole genome shotgun (WGS) entry which is preliminary data.</text>
</comment>
<name>A0ABW7TL46_9NOCA</name>
<reference evidence="1 2" key="1">
    <citation type="submission" date="2024-10" db="EMBL/GenBank/DDBJ databases">
        <title>The Natural Products Discovery Center: Release of the First 8490 Sequenced Strains for Exploring Actinobacteria Biosynthetic Diversity.</title>
        <authorList>
            <person name="Kalkreuter E."/>
            <person name="Kautsar S.A."/>
            <person name="Yang D."/>
            <person name="Bader C.D."/>
            <person name="Teijaro C.N."/>
            <person name="Fluegel L."/>
            <person name="Davis C.M."/>
            <person name="Simpson J.R."/>
            <person name="Lauterbach L."/>
            <person name="Steele A.D."/>
            <person name="Gui C."/>
            <person name="Meng S."/>
            <person name="Li G."/>
            <person name="Viehrig K."/>
            <person name="Ye F."/>
            <person name="Su P."/>
            <person name="Kiefer A.F."/>
            <person name="Nichols A."/>
            <person name="Cepeda A.J."/>
            <person name="Yan W."/>
            <person name="Fan B."/>
            <person name="Jiang Y."/>
            <person name="Adhikari A."/>
            <person name="Zheng C.-J."/>
            <person name="Schuster L."/>
            <person name="Cowan T.M."/>
            <person name="Smanski M.J."/>
            <person name="Chevrette M.G."/>
            <person name="De Carvalho L.P.S."/>
            <person name="Shen B."/>
        </authorList>
    </citation>
    <scope>NUCLEOTIDE SEQUENCE [LARGE SCALE GENOMIC DNA]</scope>
    <source>
        <strain evidence="1 2">NPDC020568</strain>
    </source>
</reference>
<accession>A0ABW7TL46</accession>
<evidence type="ECO:0000313" key="2">
    <source>
        <dbReference type="Proteomes" id="UP001611263"/>
    </source>
</evidence>
<dbReference type="Proteomes" id="UP001611263">
    <property type="component" value="Unassembled WGS sequence"/>
</dbReference>
<dbReference type="GeneID" id="93509345"/>
<dbReference type="RefSeq" id="WP_156052346.1">
    <property type="nucleotide sequence ID" value="NZ_JBIRUQ010000002.1"/>
</dbReference>